<dbReference type="PROSITE" id="PS50887">
    <property type="entry name" value="GGDEF"/>
    <property type="match status" value="1"/>
</dbReference>
<dbReference type="InterPro" id="IPR029787">
    <property type="entry name" value="Nucleotide_cyclase"/>
</dbReference>
<comment type="caution">
    <text evidence="3">The sequence shown here is derived from an EMBL/GenBank/DDBJ whole genome shotgun (WGS) entry which is preliminary data.</text>
</comment>
<dbReference type="Pfam" id="PF00990">
    <property type="entry name" value="GGDEF"/>
    <property type="match status" value="1"/>
</dbReference>
<dbReference type="InterPro" id="IPR035919">
    <property type="entry name" value="EAL_sf"/>
</dbReference>
<sequence>MRTSTRLFAAYAVASLVPIGTLGAVMLHGTAEDARRWGQDQGRAQAAVIAEMAVAPALAEADLAAGLTTEQRDRLQRATDLAIYNDSVLRLRVRGFTGQVVFSDDGTTAGGVSISDPAFRSAAAGHTEVGLLSAPEAPAGQVIRVLQPIVASASGQSVGVLELYLPYEHIAARLHEQNTVTYWRLGGGLGLLYLVLGLISWSTTRSLRRYAQRQAHEALHDALTGLPNRAAFHERARAAVAPDGEPGAIVLVDLDRFKEVNDTLGHHAGDELLAVVAGRLRAGLRPADTLARLGGDEFALILPRSDAATVRELLDALSAALATEVVLDGVPLSIEASFGVALYPEHGHEVGELLRRADAAMYHGKRGSADIVVYAGEDMAHPTQWLVVQAELRHALARDELVLHYQPKVDLRSGAVVGVEALVRWQHPQRGLLPPSEFLPAAEQSGLIEPLTAWVLRRALADQAAWTAAGRTWDVSVNVSARNVEKPGFADFVSGLLAGHGTAPHRLLLEITETALAADTRLAEQAVIDLTARGIGISVDDFGTGYTSMSQLRGLPIAEVKIDRTFVKDVLDAPPSQAIVRAVIALAHGLGSRVTAEGIETPEVADWLRRAGCDEAQGYLYSRPVPWAEIKTYEITGAVS</sequence>
<evidence type="ECO:0000313" key="4">
    <source>
        <dbReference type="Proteomes" id="UP000542742"/>
    </source>
</evidence>
<dbReference type="NCBIfam" id="TIGR00254">
    <property type="entry name" value="GGDEF"/>
    <property type="match status" value="1"/>
</dbReference>
<feature type="domain" description="EAL" evidence="1">
    <location>
        <begin position="385"/>
        <end position="638"/>
    </location>
</feature>
<keyword evidence="4" id="KW-1185">Reference proteome</keyword>
<dbReference type="PROSITE" id="PS50883">
    <property type="entry name" value="EAL"/>
    <property type="match status" value="1"/>
</dbReference>
<dbReference type="Pfam" id="PF00563">
    <property type="entry name" value="EAL"/>
    <property type="match status" value="1"/>
</dbReference>
<name>A0A7W7CYY1_9ACTN</name>
<accession>A0A7W7CYY1</accession>
<dbReference type="Gene3D" id="3.30.70.270">
    <property type="match status" value="1"/>
</dbReference>
<evidence type="ECO:0000259" key="1">
    <source>
        <dbReference type="PROSITE" id="PS50883"/>
    </source>
</evidence>
<dbReference type="CDD" id="cd01949">
    <property type="entry name" value="GGDEF"/>
    <property type="match status" value="1"/>
</dbReference>
<dbReference type="InterPro" id="IPR001633">
    <property type="entry name" value="EAL_dom"/>
</dbReference>
<dbReference type="AlphaFoldDB" id="A0A7W7CYY1"/>
<gene>
    <name evidence="3" type="ORF">BKA14_005719</name>
</gene>
<dbReference type="InterPro" id="IPR043128">
    <property type="entry name" value="Rev_trsase/Diguanyl_cyclase"/>
</dbReference>
<dbReference type="CDD" id="cd01948">
    <property type="entry name" value="EAL"/>
    <property type="match status" value="1"/>
</dbReference>
<dbReference type="PANTHER" id="PTHR44757:SF2">
    <property type="entry name" value="BIOFILM ARCHITECTURE MAINTENANCE PROTEIN MBAA"/>
    <property type="match status" value="1"/>
</dbReference>
<feature type="domain" description="GGDEF" evidence="2">
    <location>
        <begin position="245"/>
        <end position="376"/>
    </location>
</feature>
<dbReference type="SUPFAM" id="SSF141868">
    <property type="entry name" value="EAL domain-like"/>
    <property type="match status" value="1"/>
</dbReference>
<dbReference type="PANTHER" id="PTHR44757">
    <property type="entry name" value="DIGUANYLATE CYCLASE DGCP"/>
    <property type="match status" value="1"/>
</dbReference>
<organism evidence="3 4">
    <name type="scientific">Paractinoplanes abujensis</name>
    <dbReference type="NCBI Taxonomy" id="882441"/>
    <lineage>
        <taxon>Bacteria</taxon>
        <taxon>Bacillati</taxon>
        <taxon>Actinomycetota</taxon>
        <taxon>Actinomycetes</taxon>
        <taxon>Micromonosporales</taxon>
        <taxon>Micromonosporaceae</taxon>
        <taxon>Paractinoplanes</taxon>
    </lineage>
</organism>
<dbReference type="InterPro" id="IPR052155">
    <property type="entry name" value="Biofilm_reg_signaling"/>
</dbReference>
<dbReference type="EMBL" id="JACHMF010000001">
    <property type="protein sequence ID" value="MBB4695571.1"/>
    <property type="molecule type" value="Genomic_DNA"/>
</dbReference>
<dbReference type="InterPro" id="IPR000160">
    <property type="entry name" value="GGDEF_dom"/>
</dbReference>
<evidence type="ECO:0000259" key="2">
    <source>
        <dbReference type="PROSITE" id="PS50887"/>
    </source>
</evidence>
<dbReference type="Gene3D" id="3.20.20.450">
    <property type="entry name" value="EAL domain"/>
    <property type="match status" value="1"/>
</dbReference>
<dbReference type="SMART" id="SM00052">
    <property type="entry name" value="EAL"/>
    <property type="match status" value="1"/>
</dbReference>
<dbReference type="SUPFAM" id="SSF55073">
    <property type="entry name" value="Nucleotide cyclase"/>
    <property type="match status" value="1"/>
</dbReference>
<protein>
    <submittedName>
        <fullName evidence="3">Diguanylate cyclase (GGDEF)-like protein</fullName>
    </submittedName>
</protein>
<dbReference type="Proteomes" id="UP000542742">
    <property type="component" value="Unassembled WGS sequence"/>
</dbReference>
<dbReference type="RefSeq" id="WP_239093359.1">
    <property type="nucleotide sequence ID" value="NZ_BOMC01000067.1"/>
</dbReference>
<dbReference type="SMART" id="SM00267">
    <property type="entry name" value="GGDEF"/>
    <property type="match status" value="1"/>
</dbReference>
<evidence type="ECO:0000313" key="3">
    <source>
        <dbReference type="EMBL" id="MBB4695571.1"/>
    </source>
</evidence>
<reference evidence="3 4" key="1">
    <citation type="submission" date="2020-08" db="EMBL/GenBank/DDBJ databases">
        <title>Sequencing the genomes of 1000 actinobacteria strains.</title>
        <authorList>
            <person name="Klenk H.-P."/>
        </authorList>
    </citation>
    <scope>NUCLEOTIDE SEQUENCE [LARGE SCALE GENOMIC DNA]</scope>
    <source>
        <strain evidence="3 4">DSM 45518</strain>
    </source>
</reference>
<proteinExistence type="predicted"/>